<sequence>MQQRRYNKSRNTKYANPSPVSKKRNEYPAHHTYVLDLPGFFFDGLLRMTFGLYMSGPHVVPVSFSLPSPVFFTSRLPLPASFFPRPVCASVPEVATLLLKRGGSIIGSPGPAVFGVTTGLLRSRIQRRSARPEGGLRGSSVSVLSIRPVLSVSKLWVIPAPTPDLLLGKGRNPCFNHRQVPWGRQRTNERAVHSVSFREKNGSVRTSSRSVWVGSERPITALNMA</sequence>
<keyword evidence="3" id="KW-1185">Reference proteome</keyword>
<comment type="caution">
    <text evidence="2">The sequence shown here is derived from an EMBL/GenBank/DDBJ whole genome shotgun (WGS) entry which is preliminary data.</text>
</comment>
<protein>
    <submittedName>
        <fullName evidence="2">Uncharacterized protein</fullName>
    </submittedName>
</protein>
<dbReference type="AlphaFoldDB" id="A0AAV7MBF8"/>
<organism evidence="2 3">
    <name type="scientific">Pleurodeles waltl</name>
    <name type="common">Iberian ribbed newt</name>
    <dbReference type="NCBI Taxonomy" id="8319"/>
    <lineage>
        <taxon>Eukaryota</taxon>
        <taxon>Metazoa</taxon>
        <taxon>Chordata</taxon>
        <taxon>Craniata</taxon>
        <taxon>Vertebrata</taxon>
        <taxon>Euteleostomi</taxon>
        <taxon>Amphibia</taxon>
        <taxon>Batrachia</taxon>
        <taxon>Caudata</taxon>
        <taxon>Salamandroidea</taxon>
        <taxon>Salamandridae</taxon>
        <taxon>Pleurodelinae</taxon>
        <taxon>Pleurodeles</taxon>
    </lineage>
</organism>
<evidence type="ECO:0000256" key="1">
    <source>
        <dbReference type="SAM" id="MobiDB-lite"/>
    </source>
</evidence>
<name>A0AAV7MBF8_PLEWA</name>
<gene>
    <name evidence="2" type="ORF">NDU88_004937</name>
</gene>
<dbReference type="EMBL" id="JANPWB010000014">
    <property type="protein sequence ID" value="KAJ1099842.1"/>
    <property type="molecule type" value="Genomic_DNA"/>
</dbReference>
<dbReference type="Proteomes" id="UP001066276">
    <property type="component" value="Chromosome 10"/>
</dbReference>
<evidence type="ECO:0000313" key="2">
    <source>
        <dbReference type="EMBL" id="KAJ1099842.1"/>
    </source>
</evidence>
<reference evidence="2" key="1">
    <citation type="journal article" date="2022" name="bioRxiv">
        <title>Sequencing and chromosome-scale assembly of the giantPleurodeles waltlgenome.</title>
        <authorList>
            <person name="Brown T."/>
            <person name="Elewa A."/>
            <person name="Iarovenko S."/>
            <person name="Subramanian E."/>
            <person name="Araus A.J."/>
            <person name="Petzold A."/>
            <person name="Susuki M."/>
            <person name="Suzuki K.-i.T."/>
            <person name="Hayashi T."/>
            <person name="Toyoda A."/>
            <person name="Oliveira C."/>
            <person name="Osipova E."/>
            <person name="Leigh N.D."/>
            <person name="Simon A."/>
            <person name="Yun M.H."/>
        </authorList>
    </citation>
    <scope>NUCLEOTIDE SEQUENCE</scope>
    <source>
        <strain evidence="2">20211129_DDA</strain>
        <tissue evidence="2">Liver</tissue>
    </source>
</reference>
<evidence type="ECO:0000313" key="3">
    <source>
        <dbReference type="Proteomes" id="UP001066276"/>
    </source>
</evidence>
<feature type="region of interest" description="Disordered" evidence="1">
    <location>
        <begin position="1"/>
        <end position="23"/>
    </location>
</feature>
<feature type="compositionally biased region" description="Basic residues" evidence="1">
    <location>
        <begin position="1"/>
        <end position="11"/>
    </location>
</feature>
<proteinExistence type="predicted"/>
<accession>A0AAV7MBF8</accession>